<evidence type="ECO:0000313" key="3">
    <source>
        <dbReference type="Proteomes" id="UP001516464"/>
    </source>
</evidence>
<name>A0ABQ7HWP9_9MICR</name>
<keyword evidence="1" id="KW-0812">Transmembrane</keyword>
<keyword evidence="3" id="KW-1185">Reference proteome</keyword>
<protein>
    <submittedName>
        <fullName evidence="2">Uncharacterized protein</fullName>
    </submittedName>
</protein>
<keyword evidence="1" id="KW-1133">Transmembrane helix</keyword>
<sequence>MNGEDKTKTQKKGFPYFKVSMIVLIVALIVAGCTKYYFSFYAINKFLYADAFLAWRLLKSDDMMIQSYYRYIKDNTYDPDTDEGKKIKEFVDMAQGKDRMLLDGHPEHFPRPAKYYYTLNFAANKNFLDLRKKFVDEDGVKLNKDHYKGEAQVREKDLKYYDNVKSEAAVKILTDDDNFKKIFDSFKTLIINAIDGKYKIDDDVPNNLVEDSKKLCQDAGHDDIQETDIKNFYINCGRVESSAMELFVYSRLFYLFYFMTLPVEDLVISDEHKNKYKNEGASRMFTVAACWAEIFSKIYKYGPGSISKPEANEGSISLWFRSSWFGIQTIENFKSQEENIKKLKDYISEMEIK</sequence>
<proteinExistence type="predicted"/>
<evidence type="ECO:0000313" key="2">
    <source>
        <dbReference type="EMBL" id="KAF7682549.1"/>
    </source>
</evidence>
<keyword evidence="1" id="KW-0472">Membrane</keyword>
<evidence type="ECO:0000256" key="1">
    <source>
        <dbReference type="SAM" id="Phobius"/>
    </source>
</evidence>
<organism evidence="2 3">
    <name type="scientific">Astathelohania contejeani</name>
    <dbReference type="NCBI Taxonomy" id="164912"/>
    <lineage>
        <taxon>Eukaryota</taxon>
        <taxon>Fungi</taxon>
        <taxon>Fungi incertae sedis</taxon>
        <taxon>Microsporidia</taxon>
        <taxon>Astathelohaniidae</taxon>
        <taxon>Astathelohania</taxon>
    </lineage>
</organism>
<gene>
    <name evidence="2" type="ORF">TCON_2231</name>
</gene>
<dbReference type="PROSITE" id="PS51257">
    <property type="entry name" value="PROKAR_LIPOPROTEIN"/>
    <property type="match status" value="1"/>
</dbReference>
<dbReference type="Proteomes" id="UP001516464">
    <property type="component" value="Unassembled WGS sequence"/>
</dbReference>
<dbReference type="EMBL" id="SBIQ01000227">
    <property type="protein sequence ID" value="KAF7682549.1"/>
    <property type="molecule type" value="Genomic_DNA"/>
</dbReference>
<feature type="transmembrane region" description="Helical" evidence="1">
    <location>
        <begin position="16"/>
        <end position="38"/>
    </location>
</feature>
<reference evidence="2 3" key="1">
    <citation type="submission" date="2019-01" db="EMBL/GenBank/DDBJ databases">
        <title>Genomes sequencing and comparative genomics of infectious freshwater microsporidia, Cucumispora dikerogammari and Thelohania contejeani.</title>
        <authorList>
            <person name="Cormier A."/>
            <person name="Giraud I."/>
            <person name="Wattier R."/>
            <person name="Teixeira M."/>
            <person name="Grandjean F."/>
            <person name="Rigaud T."/>
            <person name="Cordaux R."/>
        </authorList>
    </citation>
    <scope>NUCLEOTIDE SEQUENCE [LARGE SCALE GENOMIC DNA]</scope>
    <source>
        <strain evidence="2">T1</strain>
        <tissue evidence="2">Spores</tissue>
    </source>
</reference>
<comment type="caution">
    <text evidence="2">The sequence shown here is derived from an EMBL/GenBank/DDBJ whole genome shotgun (WGS) entry which is preliminary data.</text>
</comment>
<accession>A0ABQ7HWP9</accession>